<evidence type="ECO:0000256" key="16">
    <source>
        <dbReference type="RuleBase" id="RU003692"/>
    </source>
</evidence>
<evidence type="ECO:0000259" key="17">
    <source>
        <dbReference type="Pfam" id="PF02852"/>
    </source>
</evidence>
<comment type="cofactor">
    <cofactor evidence="14 16">
        <name>FAD</name>
        <dbReference type="ChEBI" id="CHEBI:57692"/>
    </cofactor>
    <text evidence="14 16">Binds 1 FAD per subunit.</text>
</comment>
<feature type="domain" description="FAD/NAD(P)-binding" evidence="18">
    <location>
        <begin position="1"/>
        <end position="322"/>
    </location>
</feature>
<dbReference type="FunFam" id="3.30.390.30:FF:000001">
    <property type="entry name" value="Dihydrolipoyl dehydrogenase"/>
    <property type="match status" value="1"/>
</dbReference>
<comment type="subcellular location">
    <subcellularLocation>
        <location evidence="1">Cytoplasm</location>
    </subcellularLocation>
</comment>
<keyword evidence="21" id="KW-1185">Reference proteome</keyword>
<evidence type="ECO:0000256" key="15">
    <source>
        <dbReference type="PIRSR" id="PIRSR000350-4"/>
    </source>
</evidence>
<dbReference type="EC" id="1.8.1.4" evidence="3 16"/>
<evidence type="ECO:0000256" key="11">
    <source>
        <dbReference type="ARBA" id="ARBA00023284"/>
    </source>
</evidence>
<evidence type="ECO:0000256" key="5">
    <source>
        <dbReference type="ARBA" id="ARBA00022490"/>
    </source>
</evidence>
<reference evidence="20 22" key="2">
    <citation type="submission" date="2017-03" db="EMBL/GenBank/DDBJ databases">
        <title>Complete sequence of Clostridium formicaceticum DSM 92.</title>
        <authorList>
            <person name="Poehlein A."/>
            <person name="Karl M."/>
            <person name="Bengelsdorf F.R."/>
            <person name="Duerre P."/>
            <person name="Daniel R."/>
        </authorList>
    </citation>
    <scope>NUCLEOTIDE SEQUENCE [LARGE SCALE GENOMIC DNA]</scope>
    <source>
        <strain evidence="20 22">DSM 92</strain>
    </source>
</reference>
<feature type="binding site" evidence="14">
    <location>
        <position position="307"/>
    </location>
    <ligand>
        <name>FAD</name>
        <dbReference type="ChEBI" id="CHEBI:57692"/>
    </ligand>
</feature>
<feature type="domain" description="Pyridine nucleotide-disulphide oxidoreductase dimerisation" evidence="17">
    <location>
        <begin position="341"/>
        <end position="449"/>
    </location>
</feature>
<proteinExistence type="inferred from homology"/>
<dbReference type="SUPFAM" id="SSF55424">
    <property type="entry name" value="FAD/NAD-linked reductases, dimerisation (C-terminal) domain"/>
    <property type="match status" value="1"/>
</dbReference>
<dbReference type="InterPro" id="IPR006258">
    <property type="entry name" value="Lipoamide_DH"/>
</dbReference>
<evidence type="ECO:0000313" key="21">
    <source>
        <dbReference type="Proteomes" id="UP000177894"/>
    </source>
</evidence>
<evidence type="ECO:0000256" key="10">
    <source>
        <dbReference type="ARBA" id="ARBA00023157"/>
    </source>
</evidence>
<feature type="active site" description="Proton acceptor" evidence="13">
    <location>
        <position position="439"/>
    </location>
</feature>
<evidence type="ECO:0000313" key="20">
    <source>
        <dbReference type="EMBL" id="ARE86199.1"/>
    </source>
</evidence>
<evidence type="ECO:0000256" key="9">
    <source>
        <dbReference type="ARBA" id="ARBA00023027"/>
    </source>
</evidence>
<feature type="binding site" evidence="14">
    <location>
        <position position="200"/>
    </location>
    <ligand>
        <name>NAD(+)</name>
        <dbReference type="ChEBI" id="CHEBI:57540"/>
    </ligand>
</feature>
<dbReference type="GO" id="GO:0006103">
    <property type="term" value="P:2-oxoglutarate metabolic process"/>
    <property type="evidence" value="ECO:0007669"/>
    <property type="project" value="TreeGrafter"/>
</dbReference>
<keyword evidence="9 14" id="KW-0520">NAD</keyword>
<dbReference type="PIRSF" id="PIRSF000350">
    <property type="entry name" value="Mercury_reductase_MerA"/>
    <property type="match status" value="1"/>
</dbReference>
<dbReference type="RefSeq" id="WP_070966358.1">
    <property type="nucleotide sequence ID" value="NZ_CP017603.1"/>
</dbReference>
<evidence type="ECO:0000256" key="8">
    <source>
        <dbReference type="ARBA" id="ARBA00023002"/>
    </source>
</evidence>
<keyword evidence="11 16" id="KW-0676">Redox-active center</keyword>
<dbReference type="GO" id="GO:0005737">
    <property type="term" value="C:cytoplasm"/>
    <property type="evidence" value="ECO:0007669"/>
    <property type="project" value="UniProtKB-SubCell"/>
</dbReference>
<gene>
    <name evidence="20" type="primary">lpd_1</name>
    <name evidence="19" type="ORF">BJL90_08115</name>
    <name evidence="20" type="ORF">CLFO_05210</name>
</gene>
<evidence type="ECO:0000256" key="6">
    <source>
        <dbReference type="ARBA" id="ARBA00022630"/>
    </source>
</evidence>
<dbReference type="Gene3D" id="3.50.50.60">
    <property type="entry name" value="FAD/NAD(P)-binding domain"/>
    <property type="match status" value="2"/>
</dbReference>
<dbReference type="KEGG" id="cfm:BJL90_08115"/>
<evidence type="ECO:0000256" key="1">
    <source>
        <dbReference type="ARBA" id="ARBA00004496"/>
    </source>
</evidence>
<dbReference type="Pfam" id="PF07992">
    <property type="entry name" value="Pyr_redox_2"/>
    <property type="match status" value="1"/>
</dbReference>
<evidence type="ECO:0000313" key="22">
    <source>
        <dbReference type="Proteomes" id="UP000192478"/>
    </source>
</evidence>
<dbReference type="InterPro" id="IPR050151">
    <property type="entry name" value="Class-I_Pyr_Nuc-Dis_Oxidored"/>
</dbReference>
<dbReference type="AlphaFoldDB" id="A0AAC9RIJ8"/>
<dbReference type="SUPFAM" id="SSF51905">
    <property type="entry name" value="FAD/NAD(P)-binding domain"/>
    <property type="match status" value="1"/>
</dbReference>
<dbReference type="PRINTS" id="PR00368">
    <property type="entry name" value="FADPNR"/>
</dbReference>
<evidence type="ECO:0000256" key="12">
    <source>
        <dbReference type="ARBA" id="ARBA00049187"/>
    </source>
</evidence>
<protein>
    <recommendedName>
        <fullName evidence="4 16">Dihydrolipoyl dehydrogenase</fullName>
        <ecNumber evidence="3 16">1.8.1.4</ecNumber>
    </recommendedName>
</protein>
<feature type="binding site" evidence="14">
    <location>
        <position position="47"/>
    </location>
    <ligand>
        <name>FAD</name>
        <dbReference type="ChEBI" id="CHEBI:57692"/>
    </ligand>
</feature>
<sequence>MKVVVIGGGPGGYVAAIRAAQLGAEVTLVEKKYIGGTCLNVGCIPTKVLLHTAELYTTLAKESKKLGIKIEKLDIDWKKLQQRKKVVVGQLIGGVNMLLKSNKVKVIMGKASFLNANQLEVQQEEGKKATVDFDYAIIATGSKPFILPIPGVDLEGVITSDEALSLEEIPKSMLVIGGGVIGSEFASVYSSMGTKVTIVEALPNIVATMDQEVTDYLVEALKKAGVDICTDTKVEGIEKTKTGLRVKAVSKEGSKSFEVEKVLLAIGRKPVTENMGLEKIGIKLNKDKIITNKKFQTNISNIYAIGDCRGEIMLAHVASAEGIVAVEGIMGKASKIDFKTIPYAVYTKPELAAVGMTEKQAKEKGYETKTGKFPLYANGKSLIMGEAKGVVKYVVDAKTEEILGLHMAGPRATELIVEGALALRLEATIEEIATTIHAHPTVGESLHEAVHAVHNMAIHLPK</sequence>
<evidence type="ECO:0000313" key="19">
    <source>
        <dbReference type="EMBL" id="AOY75860.1"/>
    </source>
</evidence>
<keyword evidence="6 16" id="KW-0285">Flavoprotein</keyword>
<evidence type="ECO:0000256" key="14">
    <source>
        <dbReference type="PIRSR" id="PIRSR000350-3"/>
    </source>
</evidence>
<dbReference type="InterPro" id="IPR004099">
    <property type="entry name" value="Pyr_nucl-diS_OxRdtase_dimer"/>
</dbReference>
<evidence type="ECO:0000256" key="13">
    <source>
        <dbReference type="PIRSR" id="PIRSR000350-2"/>
    </source>
</evidence>
<dbReference type="GO" id="GO:0050660">
    <property type="term" value="F:flavin adenine dinucleotide binding"/>
    <property type="evidence" value="ECO:0007669"/>
    <property type="project" value="InterPro"/>
</dbReference>
<dbReference type="PROSITE" id="PS00076">
    <property type="entry name" value="PYRIDINE_REDOX_1"/>
    <property type="match status" value="1"/>
</dbReference>
<dbReference type="InterPro" id="IPR023753">
    <property type="entry name" value="FAD/NAD-binding_dom"/>
</dbReference>
<dbReference type="PANTHER" id="PTHR22912:SF217">
    <property type="entry name" value="DIHYDROLIPOYL DEHYDROGENASE"/>
    <property type="match status" value="1"/>
</dbReference>
<dbReference type="PANTHER" id="PTHR22912">
    <property type="entry name" value="DISULFIDE OXIDOREDUCTASE"/>
    <property type="match status" value="1"/>
</dbReference>
<evidence type="ECO:0000256" key="7">
    <source>
        <dbReference type="ARBA" id="ARBA00022827"/>
    </source>
</evidence>
<evidence type="ECO:0000256" key="3">
    <source>
        <dbReference type="ARBA" id="ARBA00012608"/>
    </source>
</evidence>
<comment type="miscellaneous">
    <text evidence="16">The active site is a redox-active disulfide bond.</text>
</comment>
<comment type="similarity">
    <text evidence="2 16">Belongs to the class-I pyridine nucleotide-disulfide oxidoreductase family.</text>
</comment>
<keyword evidence="10" id="KW-1015">Disulfide bond</keyword>
<dbReference type="PRINTS" id="PR00411">
    <property type="entry name" value="PNDRDTASEI"/>
</dbReference>
<feature type="binding site" evidence="14">
    <location>
        <begin position="177"/>
        <end position="184"/>
    </location>
    <ligand>
        <name>NAD(+)</name>
        <dbReference type="ChEBI" id="CHEBI:57540"/>
    </ligand>
</feature>
<keyword evidence="7 14" id="KW-0274">FAD</keyword>
<dbReference type="Proteomes" id="UP000177894">
    <property type="component" value="Chromosome"/>
</dbReference>
<evidence type="ECO:0000256" key="4">
    <source>
        <dbReference type="ARBA" id="ARBA00016961"/>
    </source>
</evidence>
<dbReference type="Gene3D" id="3.30.390.30">
    <property type="match status" value="1"/>
</dbReference>
<keyword evidence="8 16" id="KW-0560">Oxidoreductase</keyword>
<dbReference type="NCBIfam" id="TIGR01350">
    <property type="entry name" value="lipoamide_DH"/>
    <property type="match status" value="1"/>
</dbReference>
<dbReference type="InterPro" id="IPR012999">
    <property type="entry name" value="Pyr_OxRdtase_I_AS"/>
</dbReference>
<evidence type="ECO:0000256" key="2">
    <source>
        <dbReference type="ARBA" id="ARBA00007532"/>
    </source>
</evidence>
<dbReference type="InterPro" id="IPR001100">
    <property type="entry name" value="Pyr_nuc-diS_OxRdtase"/>
</dbReference>
<dbReference type="EMBL" id="CP020559">
    <property type="protein sequence ID" value="ARE86199.1"/>
    <property type="molecule type" value="Genomic_DNA"/>
</dbReference>
<feature type="binding site" evidence="14">
    <location>
        <position position="267"/>
    </location>
    <ligand>
        <name>NAD(+)</name>
        <dbReference type="ChEBI" id="CHEBI:57540"/>
    </ligand>
</feature>
<dbReference type="Proteomes" id="UP000192478">
    <property type="component" value="Chromosome"/>
</dbReference>
<feature type="binding site" evidence="14">
    <location>
        <begin position="313"/>
        <end position="316"/>
    </location>
    <ligand>
        <name>FAD</name>
        <dbReference type="ChEBI" id="CHEBI:57692"/>
    </ligand>
</feature>
<dbReference type="InterPro" id="IPR016156">
    <property type="entry name" value="FAD/NAD-linked_Rdtase_dimer_sf"/>
</dbReference>
<accession>A0AAC9RIJ8</accession>
<feature type="disulfide bond" description="Redox-active" evidence="15">
    <location>
        <begin position="38"/>
        <end position="43"/>
    </location>
</feature>
<feature type="binding site" evidence="14">
    <location>
        <begin position="140"/>
        <end position="142"/>
    </location>
    <ligand>
        <name>FAD</name>
        <dbReference type="ChEBI" id="CHEBI:57692"/>
    </ligand>
</feature>
<dbReference type="InterPro" id="IPR036188">
    <property type="entry name" value="FAD/NAD-bd_sf"/>
</dbReference>
<dbReference type="GO" id="GO:0004148">
    <property type="term" value="F:dihydrolipoyl dehydrogenase (NADH) activity"/>
    <property type="evidence" value="ECO:0007669"/>
    <property type="project" value="UniProtKB-EC"/>
</dbReference>
<dbReference type="EMBL" id="CP017603">
    <property type="protein sequence ID" value="AOY75860.1"/>
    <property type="molecule type" value="Genomic_DNA"/>
</dbReference>
<keyword evidence="5" id="KW-0963">Cytoplasm</keyword>
<keyword evidence="14" id="KW-0547">Nucleotide-binding</keyword>
<evidence type="ECO:0000259" key="18">
    <source>
        <dbReference type="Pfam" id="PF07992"/>
    </source>
</evidence>
<organism evidence="20 22">
    <name type="scientific">Clostridium formicaceticum</name>
    <dbReference type="NCBI Taxonomy" id="1497"/>
    <lineage>
        <taxon>Bacteria</taxon>
        <taxon>Bacillati</taxon>
        <taxon>Bacillota</taxon>
        <taxon>Clostridia</taxon>
        <taxon>Eubacteriales</taxon>
        <taxon>Clostridiaceae</taxon>
        <taxon>Clostridium</taxon>
    </lineage>
</organism>
<dbReference type="Pfam" id="PF02852">
    <property type="entry name" value="Pyr_redox_dim"/>
    <property type="match status" value="1"/>
</dbReference>
<name>A0AAC9RIJ8_9CLOT</name>
<reference evidence="19 21" key="1">
    <citation type="submission" date="2016-10" db="EMBL/GenBank/DDBJ databases">
        <title>Complete Genome Sequence of Acetogen Clostridium formicoaceticum ATCC 27076.</title>
        <authorList>
            <person name="Bao T."/>
            <person name="Cheng C."/>
            <person name="Zhao J."/>
            <person name="Yang S.-T."/>
            <person name="Wang J."/>
            <person name="Wang M."/>
        </authorList>
    </citation>
    <scope>NUCLEOTIDE SEQUENCE [LARGE SCALE GENOMIC DNA]</scope>
    <source>
        <strain evidence="19 21">ATCC 27076</strain>
    </source>
</reference>
<comment type="catalytic activity">
    <reaction evidence="12 16">
        <text>N(6)-[(R)-dihydrolipoyl]-L-lysyl-[protein] + NAD(+) = N(6)-[(R)-lipoyl]-L-lysyl-[protein] + NADH + H(+)</text>
        <dbReference type="Rhea" id="RHEA:15045"/>
        <dbReference type="Rhea" id="RHEA-COMP:10474"/>
        <dbReference type="Rhea" id="RHEA-COMP:10475"/>
        <dbReference type="ChEBI" id="CHEBI:15378"/>
        <dbReference type="ChEBI" id="CHEBI:57540"/>
        <dbReference type="ChEBI" id="CHEBI:57945"/>
        <dbReference type="ChEBI" id="CHEBI:83099"/>
        <dbReference type="ChEBI" id="CHEBI:83100"/>
        <dbReference type="EC" id="1.8.1.4"/>
    </reaction>
</comment>